<dbReference type="InParanoid" id="G3HPL5"/>
<accession>G3HPL5</accession>
<reference evidence="2" key="1">
    <citation type="journal article" date="2011" name="Nat. Biotechnol.">
        <title>The genomic sequence of the Chinese hamster ovary (CHO)-K1 cell line.</title>
        <authorList>
            <person name="Xu X."/>
            <person name="Nagarajan H."/>
            <person name="Lewis N.E."/>
            <person name="Pan S."/>
            <person name="Cai Z."/>
            <person name="Liu X."/>
            <person name="Chen W."/>
            <person name="Xie M."/>
            <person name="Wang W."/>
            <person name="Hammond S."/>
            <person name="Andersen M.R."/>
            <person name="Neff N."/>
            <person name="Passarelli B."/>
            <person name="Koh W."/>
            <person name="Fan H.C."/>
            <person name="Wang J."/>
            <person name="Gui Y."/>
            <person name="Lee K.H."/>
            <person name="Betenbaugh M.J."/>
            <person name="Quake S.R."/>
            <person name="Famili I."/>
            <person name="Palsson B.O."/>
            <person name="Wang J."/>
        </authorList>
    </citation>
    <scope>NUCLEOTIDE SEQUENCE [LARGE SCALE GENOMIC DNA]</scope>
    <source>
        <strain evidence="2">CHO K1 cell line</strain>
    </source>
</reference>
<dbReference type="EMBL" id="JH000580">
    <property type="protein sequence ID" value="EGW10321.1"/>
    <property type="molecule type" value="Genomic_DNA"/>
</dbReference>
<proteinExistence type="predicted"/>
<protein>
    <submittedName>
        <fullName evidence="1">Uncharacterized protein</fullName>
    </submittedName>
</protein>
<evidence type="ECO:0000313" key="1">
    <source>
        <dbReference type="EMBL" id="EGW10321.1"/>
    </source>
</evidence>
<dbReference type="AlphaFoldDB" id="G3HPL5"/>
<name>G3HPL5_CRIGR</name>
<gene>
    <name evidence="1" type="ORF">I79_012730</name>
</gene>
<dbReference type="Proteomes" id="UP000001075">
    <property type="component" value="Unassembled WGS sequence"/>
</dbReference>
<sequence length="61" mass="7093">MNPQKCAASERKSYLRVCFFTELCHTILWNLCWKSRIKPNNVFQIVSSSIIDVGQYCVIPL</sequence>
<evidence type="ECO:0000313" key="2">
    <source>
        <dbReference type="Proteomes" id="UP000001075"/>
    </source>
</evidence>
<organism evidence="1 2">
    <name type="scientific">Cricetulus griseus</name>
    <name type="common">Chinese hamster</name>
    <name type="synonym">Cricetulus barabensis griseus</name>
    <dbReference type="NCBI Taxonomy" id="10029"/>
    <lineage>
        <taxon>Eukaryota</taxon>
        <taxon>Metazoa</taxon>
        <taxon>Chordata</taxon>
        <taxon>Craniata</taxon>
        <taxon>Vertebrata</taxon>
        <taxon>Euteleostomi</taxon>
        <taxon>Mammalia</taxon>
        <taxon>Eutheria</taxon>
        <taxon>Euarchontoglires</taxon>
        <taxon>Glires</taxon>
        <taxon>Rodentia</taxon>
        <taxon>Myomorpha</taxon>
        <taxon>Muroidea</taxon>
        <taxon>Cricetidae</taxon>
        <taxon>Cricetinae</taxon>
        <taxon>Cricetulus</taxon>
    </lineage>
</organism>